<protein>
    <recommendedName>
        <fullName evidence="3">Lipoprotein</fullName>
    </recommendedName>
</protein>
<reference evidence="1 2" key="1">
    <citation type="submission" date="2018-09" db="EMBL/GenBank/DDBJ databases">
        <authorList>
            <consortium name="Pathogen Informatics"/>
        </authorList>
    </citation>
    <scope>NUCLEOTIDE SEQUENCE [LARGE SCALE GENOMIC DNA]</scope>
    <source>
        <strain evidence="1 2">OH-22767</strain>
    </source>
</reference>
<keyword evidence="2" id="KW-1185">Reference proteome</keyword>
<dbReference type="EMBL" id="UNSC01000001">
    <property type="protein sequence ID" value="SZD71150.1"/>
    <property type="molecule type" value="Genomic_DNA"/>
</dbReference>
<proteinExistence type="predicted"/>
<dbReference type="RefSeq" id="WP_119057196.1">
    <property type="nucleotide sequence ID" value="NZ_UNSC01000001.1"/>
</dbReference>
<sequence>MKKIIFCILGLVFITSCKEESWKESEQQKFIKDCIQASNGAEGSKEICECGLQKAMENFKTKKEAEQAIQKMSEKEIMLMYEDCLDFQHDHHYH</sequence>
<dbReference type="PROSITE" id="PS51257">
    <property type="entry name" value="PROKAR_LIPOPROTEIN"/>
    <property type="match status" value="1"/>
</dbReference>
<evidence type="ECO:0008006" key="3">
    <source>
        <dbReference type="Google" id="ProtNLM"/>
    </source>
</evidence>
<dbReference type="AlphaFoldDB" id="A0A383TV88"/>
<accession>A0A383TV88</accession>
<name>A0A383TV88_9FLAO</name>
<dbReference type="Proteomes" id="UP000262142">
    <property type="component" value="Unassembled WGS sequence"/>
</dbReference>
<evidence type="ECO:0000313" key="2">
    <source>
        <dbReference type="Proteomes" id="UP000262142"/>
    </source>
</evidence>
<gene>
    <name evidence="1" type="ORF">SAMEA104719789_00244</name>
</gene>
<evidence type="ECO:0000313" key="1">
    <source>
        <dbReference type="EMBL" id="SZD71150.1"/>
    </source>
</evidence>
<organism evidence="1 2">
    <name type="scientific">Candidatus Ornithobacterium hominis</name>
    <dbReference type="NCBI Taxonomy" id="2497989"/>
    <lineage>
        <taxon>Bacteria</taxon>
        <taxon>Pseudomonadati</taxon>
        <taxon>Bacteroidota</taxon>
        <taxon>Flavobacteriia</taxon>
        <taxon>Flavobacteriales</taxon>
        <taxon>Weeksellaceae</taxon>
        <taxon>Ornithobacterium</taxon>
    </lineage>
</organism>